<organism evidence="1 2">
    <name type="scientific">Pseudoalteromonas agarivorans</name>
    <dbReference type="NCBI Taxonomy" id="176102"/>
    <lineage>
        <taxon>Bacteria</taxon>
        <taxon>Pseudomonadati</taxon>
        <taxon>Pseudomonadota</taxon>
        <taxon>Gammaproteobacteria</taxon>
        <taxon>Alteromonadales</taxon>
        <taxon>Pseudoalteromonadaceae</taxon>
        <taxon>Pseudoalteromonas</taxon>
    </lineage>
</organism>
<proteinExistence type="predicted"/>
<name>A0AAD0U5I4_9GAMM</name>
<geneLocation type="plasmid" evidence="1 2">
    <name>unnamed</name>
</geneLocation>
<dbReference type="Proteomes" id="UP000279995">
    <property type="component" value="Plasmid unnamed"/>
</dbReference>
<dbReference type="AlphaFoldDB" id="A0AAD0U5I4"/>
<keyword evidence="1" id="KW-0614">Plasmid</keyword>
<protein>
    <submittedName>
        <fullName evidence="1">Uncharacterized protein</fullName>
    </submittedName>
</protein>
<gene>
    <name evidence="1" type="ORF">D9T18_20480</name>
</gene>
<sequence length="172" mass="19568">MQDIAADLELPVNYQSDLYTDFKLLTKYKDENLIWLLRTHGTVLIPSQLGVDPGYLTHWLWGSHGQKVVPFLIDTKTGLVEKISFEEAENLIMKPPSNLSLEPSRKCLTYKVNNVLEKGCDLRIWGMFETPKSISDIGNWTEWQAYFSTTGNRLMADYIGKAIRLSLQLGGV</sequence>
<dbReference type="EMBL" id="CP033067">
    <property type="protein sequence ID" value="AYM89087.1"/>
    <property type="molecule type" value="Genomic_DNA"/>
</dbReference>
<evidence type="ECO:0000313" key="1">
    <source>
        <dbReference type="EMBL" id="AYM89087.1"/>
    </source>
</evidence>
<reference evidence="1 2" key="1">
    <citation type="submission" date="2018-10" db="EMBL/GenBank/DDBJ databases">
        <title>Complete Genome Sequence and Transcriptomic Profiles of a Marine Bacterium, Pseudoalteromonas agarivorans Hao 2018.</title>
        <authorList>
            <person name="Hao L."/>
        </authorList>
    </citation>
    <scope>NUCLEOTIDE SEQUENCE [LARGE SCALE GENOMIC DNA]</scope>
    <source>
        <strain evidence="1 2">Hao 2018</strain>
        <plasmid evidence="1 2">unnamed</plasmid>
    </source>
</reference>
<accession>A0AAD0U5I4</accession>
<evidence type="ECO:0000313" key="2">
    <source>
        <dbReference type="Proteomes" id="UP000279995"/>
    </source>
</evidence>